<evidence type="ECO:0000313" key="3">
    <source>
        <dbReference type="EMBL" id="APO75999.1"/>
    </source>
</evidence>
<proteinExistence type="predicted"/>
<dbReference type="Pfam" id="PF00873">
    <property type="entry name" value="ACR_tran"/>
    <property type="match status" value="1"/>
</dbReference>
<feature type="transmembrane region" description="Helical" evidence="2">
    <location>
        <begin position="362"/>
        <end position="379"/>
    </location>
</feature>
<dbReference type="PANTHER" id="PTHR32063">
    <property type="match status" value="1"/>
</dbReference>
<feature type="transmembrane region" description="Helical" evidence="2">
    <location>
        <begin position="885"/>
        <end position="905"/>
    </location>
</feature>
<dbReference type="SUPFAM" id="SSF82714">
    <property type="entry name" value="Multidrug efflux transporter AcrB TolC docking domain, DN and DC subdomains"/>
    <property type="match status" value="2"/>
</dbReference>
<keyword evidence="2" id="KW-0812">Transmembrane</keyword>
<accession>A0A1L5P720</accession>
<evidence type="ECO:0000313" key="4">
    <source>
        <dbReference type="Proteomes" id="UP000185109"/>
    </source>
</evidence>
<dbReference type="PANTHER" id="PTHR32063:SF18">
    <property type="entry name" value="CATION EFFLUX SYSTEM PROTEIN"/>
    <property type="match status" value="1"/>
</dbReference>
<dbReference type="EMBL" id="CP017241">
    <property type="protein sequence ID" value="APO75999.1"/>
    <property type="molecule type" value="Genomic_DNA"/>
</dbReference>
<dbReference type="Proteomes" id="UP000185109">
    <property type="component" value="Chromosome"/>
</dbReference>
<evidence type="ECO:0000256" key="2">
    <source>
        <dbReference type="SAM" id="Phobius"/>
    </source>
</evidence>
<name>A0A1L5P720_RHIET</name>
<dbReference type="InterPro" id="IPR001036">
    <property type="entry name" value="Acrflvin-R"/>
</dbReference>
<dbReference type="Gene3D" id="3.30.70.1430">
    <property type="entry name" value="Multidrug efflux transporter AcrB pore domain"/>
    <property type="match status" value="2"/>
</dbReference>
<feature type="transmembrane region" description="Helical" evidence="2">
    <location>
        <begin position="985"/>
        <end position="1007"/>
    </location>
</feature>
<dbReference type="GO" id="GO:0042910">
    <property type="term" value="F:xenobiotic transmembrane transporter activity"/>
    <property type="evidence" value="ECO:0007669"/>
    <property type="project" value="TreeGrafter"/>
</dbReference>
<feature type="transmembrane region" description="Helical" evidence="2">
    <location>
        <begin position="911"/>
        <end position="929"/>
    </location>
</feature>
<dbReference type="RefSeq" id="WP_074062251.1">
    <property type="nucleotide sequence ID" value="NZ_CP017241.1"/>
</dbReference>
<feature type="transmembrane region" description="Helical" evidence="2">
    <location>
        <begin position="433"/>
        <end position="452"/>
    </location>
</feature>
<keyword evidence="2" id="KW-0472">Membrane</keyword>
<dbReference type="SUPFAM" id="SSF82866">
    <property type="entry name" value="Multidrug efflux transporter AcrB transmembrane domain"/>
    <property type="match status" value="2"/>
</dbReference>
<reference evidence="3 4" key="1">
    <citation type="submission" date="2016-09" db="EMBL/GenBank/DDBJ databases">
        <title>The complete genome sequences of Rhizobium gallicum, symbiovars gallicum and phaseoli, symbionts associated to common bean (Phaseolus vulgaris).</title>
        <authorList>
            <person name="Bustos P."/>
            <person name="Santamaria R.I."/>
            <person name="Perez-Carrascal O.M."/>
            <person name="Juarez S."/>
            <person name="Lozano L."/>
            <person name="Martinez-Flores I."/>
            <person name="Martinez-Romero E."/>
            <person name="Cevallos M."/>
            <person name="Romero D."/>
            <person name="Davila G."/>
            <person name="Gonzalez V."/>
        </authorList>
    </citation>
    <scope>NUCLEOTIDE SEQUENCE [LARGE SCALE GENOMIC DNA]</scope>
    <source>
        <strain evidence="3 4">8C-3</strain>
    </source>
</reference>
<feature type="transmembrane region" description="Helical" evidence="2">
    <location>
        <begin position="464"/>
        <end position="486"/>
    </location>
</feature>
<dbReference type="Gene3D" id="3.30.2090.10">
    <property type="entry name" value="Multidrug efflux transporter AcrB TolC docking domain, DN and DC subdomains"/>
    <property type="match status" value="2"/>
</dbReference>
<feature type="transmembrane region" description="Helical" evidence="2">
    <location>
        <begin position="960"/>
        <end position="979"/>
    </location>
</feature>
<feature type="transmembrane region" description="Helical" evidence="2">
    <location>
        <begin position="858"/>
        <end position="878"/>
    </location>
</feature>
<feature type="transmembrane region" description="Helical" evidence="2">
    <location>
        <begin position="525"/>
        <end position="545"/>
    </location>
</feature>
<organism evidence="3 4">
    <name type="scientific">Rhizobium etli 8C-3</name>
    <dbReference type="NCBI Taxonomy" id="538025"/>
    <lineage>
        <taxon>Bacteria</taxon>
        <taxon>Pseudomonadati</taxon>
        <taxon>Pseudomonadota</taxon>
        <taxon>Alphaproteobacteria</taxon>
        <taxon>Hyphomicrobiales</taxon>
        <taxon>Rhizobiaceae</taxon>
        <taxon>Rhizobium/Agrobacterium group</taxon>
        <taxon>Rhizobium</taxon>
    </lineage>
</organism>
<dbReference type="Gene3D" id="3.30.70.1440">
    <property type="entry name" value="Multidrug efflux transporter AcrB pore domain"/>
    <property type="match status" value="1"/>
</dbReference>
<protein>
    <submittedName>
        <fullName evidence="3">Acriflavin resistance protein</fullName>
    </submittedName>
</protein>
<feature type="transmembrane region" description="Helical" evidence="2">
    <location>
        <begin position="391"/>
        <end position="412"/>
    </location>
</feature>
<dbReference type="GO" id="GO:0005886">
    <property type="term" value="C:plasma membrane"/>
    <property type="evidence" value="ECO:0007669"/>
    <property type="project" value="TreeGrafter"/>
</dbReference>
<dbReference type="Gene3D" id="3.30.70.1320">
    <property type="entry name" value="Multidrug efflux transporter AcrB pore domain like"/>
    <property type="match status" value="1"/>
</dbReference>
<dbReference type="AlphaFoldDB" id="A0A1L5P720"/>
<sequence>MNFNLSALAVRERAVTLFFIILLAAAGAYAFVKLGRAEDPSFTIKTLTVTAAWPGATAREMQDLVAEPLEKRIQELTWYDRVETTTRPGYAFLTVTLKDSTPPNGVEEEFYQARKKLGDEARNLPQGVIGPFVNDEYSDVSFALYALKAKGMPMRELVRQAELIRQDLLHVPGVKKINILGELPEQIFVEFSYAKLATLGVSAQDIAAALQRQNTVTPAGSIDTRGPQVFIRFDGAYDSIQAIADTPIVAGGRTLKLSDVADVRRGYQDPATYIIRHEGEPAIMLGAVMQQGWNGLELGKALEKRSGEIAQNLALGMTLAKVSDQAVNIDAAVGEFMMKFAMALAVVLLVSLVSLGWRVGIVVALAVPLTLAVVFLIMLETGRFFDRITLGALILALGLLVDDAIIAIEVMVVKMEEGMDRIKAAAYAWSHTAAPMLSGTLVTIIGLMPVGFARSTAGEYAGNIFWVVGFALIVSWIVAVIFTPYLGVKMLPAIKPVEGGHHAIYDTPNYRRLRAVIRFAVHHKFMTCAVVAIAMALSVVGMGGVKQQFFPTSDRPEVLVEVRMPEGTSIGTTTAAVKKLENWLQEQPEANIVTSYVGQGAPRFFFAMAPELPNPAFAKIVVLTPDSQAREALKLRLRAAISDGLAPEAYVRVTQLVFGPYTPFPVEFRIMGPDREQLYKISEQALDIMKSVPDVRQANRDWGNRTPVLRFVPDQDRLNLIGLSPTEAAQQMQLLLTGIPITQVRENIRNVPVVARSAGDNRLDPSALADFSLMSRDGRQVPLDQIGHSEIRFEEPILKRRDRTPVITIRSDINEATQPPEVSQQVLKALQPLIASLPVGYRIEMGGNIEESLKANVALVQIFPAMIAAMLIVVILQVRSLSTMTMVMLTGPLGLAGVVPVLLLFNQPFGFNAILGLIGLAGILMRNTLILTEQIKENQAAGLDDYHAVIEATVQRTRPVILTALAAVLAFIPLTHSVFWGSMAYTLIGGTAVGTVMILLFLPALYATWFRIKPTEHQTHKNAQEEEPEQPTAMAAE</sequence>
<dbReference type="PRINTS" id="PR00702">
    <property type="entry name" value="ACRIFLAVINRP"/>
</dbReference>
<dbReference type="InterPro" id="IPR027463">
    <property type="entry name" value="AcrB_DN_DC_subdom"/>
</dbReference>
<feature type="transmembrane region" description="Helical" evidence="2">
    <location>
        <begin position="336"/>
        <end position="355"/>
    </location>
</feature>
<keyword evidence="2" id="KW-1133">Transmembrane helix</keyword>
<evidence type="ECO:0000256" key="1">
    <source>
        <dbReference type="SAM" id="MobiDB-lite"/>
    </source>
</evidence>
<dbReference type="SUPFAM" id="SSF82693">
    <property type="entry name" value="Multidrug efflux transporter AcrB pore domain, PN1, PN2, PC1 and PC2 subdomains"/>
    <property type="match status" value="3"/>
</dbReference>
<gene>
    <name evidence="3" type="ORF">AM571_CH03199</name>
</gene>
<feature type="region of interest" description="Disordered" evidence="1">
    <location>
        <begin position="1018"/>
        <end position="1037"/>
    </location>
</feature>
<dbReference type="Gene3D" id="1.20.1640.10">
    <property type="entry name" value="Multidrug efflux transporter AcrB transmembrane domain"/>
    <property type="match status" value="2"/>
</dbReference>